<dbReference type="Pfam" id="PF03480">
    <property type="entry name" value="DctP"/>
    <property type="match status" value="1"/>
</dbReference>
<gene>
    <name evidence="2" type="primary">dctP</name>
    <name evidence="2" type="ORF">MO867_23020</name>
</gene>
<comment type="caution">
    <text evidence="2">The sequence shown here is derived from an EMBL/GenBank/DDBJ whole genome shotgun (WGS) entry which is preliminary data.</text>
</comment>
<dbReference type="InterPro" id="IPR018389">
    <property type="entry name" value="DctP_fam"/>
</dbReference>
<feature type="non-terminal residue" evidence="2">
    <location>
        <position position="1"/>
    </location>
</feature>
<dbReference type="EMBL" id="JALBWM010000487">
    <property type="protein sequence ID" value="MCO1337195.1"/>
    <property type="molecule type" value="Genomic_DNA"/>
</dbReference>
<sequence length="82" mass="9115">GHLGAEDTAYQEGAVKFQQLVRQFSDNDIDVQIFPNGVLGDEGELFEQQMAGVLDVSIINPGKITDFSETANIFSFPFLYRD</sequence>
<organism evidence="2 3">
    <name type="scientific">Microbulbifer okhotskensis</name>
    <dbReference type="NCBI Taxonomy" id="2926617"/>
    <lineage>
        <taxon>Bacteria</taxon>
        <taxon>Pseudomonadati</taxon>
        <taxon>Pseudomonadota</taxon>
        <taxon>Gammaproteobacteria</taxon>
        <taxon>Cellvibrionales</taxon>
        <taxon>Microbulbiferaceae</taxon>
        <taxon>Microbulbifer</taxon>
    </lineage>
</organism>
<proteinExistence type="predicted"/>
<keyword evidence="1" id="KW-0732">Signal</keyword>
<name>A0A9X2ESV6_9GAMM</name>
<dbReference type="RefSeq" id="WP_252473482.1">
    <property type="nucleotide sequence ID" value="NZ_JALBWM010000487.1"/>
</dbReference>
<keyword evidence="3" id="KW-1185">Reference proteome</keyword>
<dbReference type="AlphaFoldDB" id="A0A9X2ESV6"/>
<accession>A0A9X2ESV6</accession>
<dbReference type="InterPro" id="IPR038404">
    <property type="entry name" value="TRAP_DctP_sf"/>
</dbReference>
<protein>
    <submittedName>
        <fullName evidence="2">TRAP transporter substrate-binding protein DctP</fullName>
    </submittedName>
</protein>
<evidence type="ECO:0000256" key="1">
    <source>
        <dbReference type="ARBA" id="ARBA00022729"/>
    </source>
</evidence>
<dbReference type="PANTHER" id="PTHR33376">
    <property type="match status" value="1"/>
</dbReference>
<reference evidence="2" key="1">
    <citation type="journal article" date="2022" name="Arch. Microbiol.">
        <title>Microbulbifer okhotskensis sp. nov., isolated from a deep bottom sediment of the Okhotsk Sea.</title>
        <authorList>
            <person name="Romanenko L."/>
            <person name="Kurilenko V."/>
            <person name="Otstavnykh N."/>
            <person name="Velansky P."/>
            <person name="Isaeva M."/>
            <person name="Mikhailov V."/>
        </authorList>
    </citation>
    <scope>NUCLEOTIDE SEQUENCE</scope>
    <source>
        <strain evidence="2">OS29</strain>
    </source>
</reference>
<evidence type="ECO:0000313" key="2">
    <source>
        <dbReference type="EMBL" id="MCO1337195.1"/>
    </source>
</evidence>
<dbReference type="GO" id="GO:0055085">
    <property type="term" value="P:transmembrane transport"/>
    <property type="evidence" value="ECO:0007669"/>
    <property type="project" value="InterPro"/>
</dbReference>
<dbReference type="Proteomes" id="UP001139028">
    <property type="component" value="Unassembled WGS sequence"/>
</dbReference>
<feature type="non-terminal residue" evidence="2">
    <location>
        <position position="82"/>
    </location>
</feature>
<evidence type="ECO:0000313" key="3">
    <source>
        <dbReference type="Proteomes" id="UP001139028"/>
    </source>
</evidence>
<dbReference type="Gene3D" id="3.40.190.170">
    <property type="entry name" value="Bacterial extracellular solute-binding protein, family 7"/>
    <property type="match status" value="1"/>
</dbReference>
<dbReference type="PANTHER" id="PTHR33376:SF4">
    <property type="entry name" value="SIALIC ACID-BINDING PERIPLASMIC PROTEIN SIAP"/>
    <property type="match status" value="1"/>
</dbReference>
<dbReference type="NCBIfam" id="NF037995">
    <property type="entry name" value="TRAP_S1"/>
    <property type="match status" value="1"/>
</dbReference>